<name>A0ABX9M1I7_9LEPT</name>
<dbReference type="EMBL" id="QHCR01000006">
    <property type="protein sequence ID" value="RHX79227.1"/>
    <property type="molecule type" value="Genomic_DNA"/>
</dbReference>
<dbReference type="Proteomes" id="UP000285569">
    <property type="component" value="Unassembled WGS sequence"/>
</dbReference>
<comment type="caution">
    <text evidence="1">The sequence shown here is derived from an EMBL/GenBank/DDBJ whole genome shotgun (WGS) entry which is preliminary data.</text>
</comment>
<evidence type="ECO:0000313" key="2">
    <source>
        <dbReference type="Proteomes" id="UP000285569"/>
    </source>
</evidence>
<accession>A0ABX9M1I7</accession>
<reference evidence="2" key="1">
    <citation type="submission" date="2018-05" db="EMBL/GenBank/DDBJ databases">
        <title>Leptospira yasudae sp. nov. and Leptospira stimsonii sp. nov., two pathogenic species of the genus Leptospira isolated from environmental sources.</title>
        <authorList>
            <person name="Casanovas-Massana A."/>
            <person name="Hamond C."/>
            <person name="Santos L.A."/>
            <person name="Hacker K.P."/>
            <person name="Balassiano I."/>
            <person name="Medeiros M.A."/>
            <person name="Reis M.G."/>
            <person name="Ko A.I."/>
            <person name="Wunder E.A."/>
        </authorList>
    </citation>
    <scope>NUCLEOTIDE SEQUENCE [LARGE SCALE GENOMIC DNA]</scope>
    <source>
        <strain evidence="2">B21</strain>
    </source>
</reference>
<protein>
    <submittedName>
        <fullName evidence="1">Uncharacterized protein</fullName>
    </submittedName>
</protein>
<evidence type="ECO:0000313" key="1">
    <source>
        <dbReference type="EMBL" id="RHX79227.1"/>
    </source>
</evidence>
<keyword evidence="2" id="KW-1185">Reference proteome</keyword>
<proteinExistence type="predicted"/>
<gene>
    <name evidence="1" type="ORF">DLM77_14925</name>
</gene>
<organism evidence="1 2">
    <name type="scientific">Leptospira yasudae</name>
    <dbReference type="NCBI Taxonomy" id="2202201"/>
    <lineage>
        <taxon>Bacteria</taxon>
        <taxon>Pseudomonadati</taxon>
        <taxon>Spirochaetota</taxon>
        <taxon>Spirochaetia</taxon>
        <taxon>Leptospirales</taxon>
        <taxon>Leptospiraceae</taxon>
        <taxon>Leptospira</taxon>
    </lineage>
</organism>
<sequence length="103" mass="12595">MDHRRLQSPVAGFSLWKFLEFPFFFREDFPALKEAFCFIFSVFLTEKKREGPGYGLYTNPGAEEGWILRFQRNNLFYSLHSIFIKYRSLRILLRFSQFRFFHF</sequence>
<reference evidence="1 2" key="2">
    <citation type="journal article" date="2020" name="Int. J. Syst. Evol. Microbiol.">
        <title>Leptospira yasudae sp. nov. and Leptospira stimsonii sp. nov., two new species of the pathogenic group isolated from environmental sources.</title>
        <authorList>
            <person name="Casanovas-Massana A."/>
            <person name="Hamond C."/>
            <person name="Santos L.A."/>
            <person name="de Oliveira D."/>
            <person name="Hacker K.P."/>
            <person name="Balassiano I."/>
            <person name="Costa F."/>
            <person name="Medeiros M.A."/>
            <person name="Reis M.G."/>
            <person name="Ko A.I."/>
            <person name="Wunder E.A."/>
        </authorList>
    </citation>
    <scope>NUCLEOTIDE SEQUENCE [LARGE SCALE GENOMIC DNA]</scope>
    <source>
        <strain evidence="1 2">B21</strain>
    </source>
</reference>